<feature type="domain" description="HNH nuclease" evidence="1">
    <location>
        <begin position="80"/>
        <end position="135"/>
    </location>
</feature>
<name>A0A0F9TXA5_9ZZZZ</name>
<reference evidence="2" key="1">
    <citation type="journal article" date="2015" name="Nature">
        <title>Complex archaea that bridge the gap between prokaryotes and eukaryotes.</title>
        <authorList>
            <person name="Spang A."/>
            <person name="Saw J.H."/>
            <person name="Jorgensen S.L."/>
            <person name="Zaremba-Niedzwiedzka K."/>
            <person name="Martijn J."/>
            <person name="Lind A.E."/>
            <person name="van Eijk R."/>
            <person name="Schleper C."/>
            <person name="Guy L."/>
            <person name="Ettema T.J."/>
        </authorList>
    </citation>
    <scope>NUCLEOTIDE SEQUENCE</scope>
</reference>
<protein>
    <recommendedName>
        <fullName evidence="1">HNH nuclease domain-containing protein</fullName>
    </recommendedName>
</protein>
<dbReference type="InterPro" id="IPR002711">
    <property type="entry name" value="HNH"/>
</dbReference>
<dbReference type="GO" id="GO:0003676">
    <property type="term" value="F:nucleic acid binding"/>
    <property type="evidence" value="ECO:0007669"/>
    <property type="project" value="InterPro"/>
</dbReference>
<sequence length="154" mass="18420">MTHKKEEKLNAKRWQLENKERVKINTNKWRTKNRDKVREVHNEWVRTHPEQVIGYTRKRLKKYGDILFMDPKEYGCALNRLSKTSKERDNYICQICNTEGNSKTLHAHHMFYKANYPQLSLNLNNVITLCKPCHEETHGYKIYAFDNIVGVELL</sequence>
<evidence type="ECO:0000259" key="1">
    <source>
        <dbReference type="SMART" id="SM00507"/>
    </source>
</evidence>
<dbReference type="SMART" id="SM00507">
    <property type="entry name" value="HNHc"/>
    <property type="match status" value="1"/>
</dbReference>
<dbReference type="AlphaFoldDB" id="A0A0F9TXA5"/>
<dbReference type="InterPro" id="IPR003615">
    <property type="entry name" value="HNH_nuc"/>
</dbReference>
<dbReference type="GO" id="GO:0008270">
    <property type="term" value="F:zinc ion binding"/>
    <property type="evidence" value="ECO:0007669"/>
    <property type="project" value="InterPro"/>
</dbReference>
<accession>A0A0F9TXA5</accession>
<evidence type="ECO:0000313" key="2">
    <source>
        <dbReference type="EMBL" id="KKN46038.1"/>
    </source>
</evidence>
<dbReference type="Pfam" id="PF01844">
    <property type="entry name" value="HNH"/>
    <property type="match status" value="1"/>
</dbReference>
<proteinExistence type="predicted"/>
<gene>
    <name evidence="2" type="ORF">LCGC14_0677320</name>
</gene>
<comment type="caution">
    <text evidence="2">The sequence shown here is derived from an EMBL/GenBank/DDBJ whole genome shotgun (WGS) entry which is preliminary data.</text>
</comment>
<dbReference type="GO" id="GO:0004519">
    <property type="term" value="F:endonuclease activity"/>
    <property type="evidence" value="ECO:0007669"/>
    <property type="project" value="InterPro"/>
</dbReference>
<organism evidence="2">
    <name type="scientific">marine sediment metagenome</name>
    <dbReference type="NCBI Taxonomy" id="412755"/>
    <lineage>
        <taxon>unclassified sequences</taxon>
        <taxon>metagenomes</taxon>
        <taxon>ecological metagenomes</taxon>
    </lineage>
</organism>
<dbReference type="EMBL" id="LAZR01001353">
    <property type="protein sequence ID" value="KKN46038.1"/>
    <property type="molecule type" value="Genomic_DNA"/>
</dbReference>
<dbReference type="Gene3D" id="1.10.30.50">
    <property type="match status" value="1"/>
</dbReference>